<evidence type="ECO:0000256" key="6">
    <source>
        <dbReference type="ARBA" id="ARBA00022777"/>
    </source>
</evidence>
<feature type="domain" description="Protein kinase" evidence="8">
    <location>
        <begin position="1"/>
        <end position="251"/>
    </location>
</feature>
<dbReference type="PROSITE" id="PS50011">
    <property type="entry name" value="PROTEIN_KINASE_DOM"/>
    <property type="match status" value="1"/>
</dbReference>
<dbReference type="Pfam" id="PF00069">
    <property type="entry name" value="Pkinase"/>
    <property type="match status" value="1"/>
</dbReference>
<gene>
    <name evidence="9" type="ORF">TASK_LOCUS2861</name>
</gene>
<dbReference type="Gene3D" id="1.10.510.10">
    <property type="entry name" value="Transferase(Phosphotransferase) domain 1"/>
    <property type="match status" value="1"/>
</dbReference>
<dbReference type="AlphaFoldDB" id="A0A0R3VZL6"/>
<evidence type="ECO:0000313" key="11">
    <source>
        <dbReference type="WBParaSite" id="TASK_0000286001-mRNA-1"/>
    </source>
</evidence>
<reference evidence="11" key="1">
    <citation type="submission" date="2017-02" db="UniProtKB">
        <authorList>
            <consortium name="WormBaseParasite"/>
        </authorList>
    </citation>
    <scope>IDENTIFICATION</scope>
</reference>
<keyword evidence="4" id="KW-0808">Transferase</keyword>
<dbReference type="PROSITE" id="PS00108">
    <property type="entry name" value="PROTEIN_KINASE_ST"/>
    <property type="match status" value="1"/>
</dbReference>
<dbReference type="InterPro" id="IPR011009">
    <property type="entry name" value="Kinase-like_dom_sf"/>
</dbReference>
<protein>
    <recommendedName>
        <fullName evidence="2">cyclin-dependent kinase</fullName>
        <ecNumber evidence="2">2.7.11.22</ecNumber>
    </recommendedName>
</protein>
<dbReference type="WBParaSite" id="TASK_0000286001-mRNA-1">
    <property type="protein sequence ID" value="TASK_0000286001-mRNA-1"/>
    <property type="gene ID" value="TASK_0000286001"/>
</dbReference>
<keyword evidence="10" id="KW-1185">Reference proteome</keyword>
<dbReference type="Proteomes" id="UP000282613">
    <property type="component" value="Unassembled WGS sequence"/>
</dbReference>
<dbReference type="GO" id="GO:0007165">
    <property type="term" value="P:signal transduction"/>
    <property type="evidence" value="ECO:0007669"/>
    <property type="project" value="TreeGrafter"/>
</dbReference>
<accession>A0A0R3VZL6</accession>
<dbReference type="InterPro" id="IPR000719">
    <property type="entry name" value="Prot_kinase_dom"/>
</dbReference>
<proteinExistence type="inferred from homology"/>
<evidence type="ECO:0000313" key="9">
    <source>
        <dbReference type="EMBL" id="VDK26407.1"/>
    </source>
</evidence>
<organism evidence="11">
    <name type="scientific">Taenia asiatica</name>
    <name type="common">Asian tapeworm</name>
    <dbReference type="NCBI Taxonomy" id="60517"/>
    <lineage>
        <taxon>Eukaryota</taxon>
        <taxon>Metazoa</taxon>
        <taxon>Spiralia</taxon>
        <taxon>Lophotrochozoa</taxon>
        <taxon>Platyhelminthes</taxon>
        <taxon>Cestoda</taxon>
        <taxon>Eucestoda</taxon>
        <taxon>Cyclophyllidea</taxon>
        <taxon>Taeniidae</taxon>
        <taxon>Taenia</taxon>
    </lineage>
</organism>
<dbReference type="EMBL" id="UYRS01003555">
    <property type="protein sequence ID" value="VDK26407.1"/>
    <property type="molecule type" value="Genomic_DNA"/>
</dbReference>
<dbReference type="GO" id="GO:0010389">
    <property type="term" value="P:regulation of G2/M transition of mitotic cell cycle"/>
    <property type="evidence" value="ECO:0007669"/>
    <property type="project" value="TreeGrafter"/>
</dbReference>
<name>A0A0R3VZL6_TAEAS</name>
<dbReference type="GO" id="GO:0000307">
    <property type="term" value="C:cyclin-dependent protein kinase holoenzyme complex"/>
    <property type="evidence" value="ECO:0007669"/>
    <property type="project" value="TreeGrafter"/>
</dbReference>
<keyword evidence="7" id="KW-0067">ATP-binding</keyword>
<dbReference type="PANTHER" id="PTHR24056">
    <property type="entry name" value="CELL DIVISION PROTEIN KINASE"/>
    <property type="match status" value="1"/>
</dbReference>
<dbReference type="SUPFAM" id="SSF56112">
    <property type="entry name" value="Protein kinase-like (PK-like)"/>
    <property type="match status" value="1"/>
</dbReference>
<dbReference type="GO" id="GO:0000082">
    <property type="term" value="P:G1/S transition of mitotic cell cycle"/>
    <property type="evidence" value="ECO:0007669"/>
    <property type="project" value="TreeGrafter"/>
</dbReference>
<comment type="similarity">
    <text evidence="1">Belongs to the protein kinase superfamily. CMGC Ser/Thr protein kinase family. CDC2/CDKX subfamily.</text>
</comment>
<keyword evidence="5" id="KW-0547">Nucleotide-binding</keyword>
<evidence type="ECO:0000256" key="2">
    <source>
        <dbReference type="ARBA" id="ARBA00012425"/>
    </source>
</evidence>
<dbReference type="GO" id="GO:0010468">
    <property type="term" value="P:regulation of gene expression"/>
    <property type="evidence" value="ECO:0007669"/>
    <property type="project" value="TreeGrafter"/>
</dbReference>
<reference evidence="9 10" key="2">
    <citation type="submission" date="2018-11" db="EMBL/GenBank/DDBJ databases">
        <authorList>
            <consortium name="Pathogen Informatics"/>
        </authorList>
    </citation>
    <scope>NUCLEOTIDE SEQUENCE [LARGE SCALE GENOMIC DNA]</scope>
</reference>
<dbReference type="SMART" id="SM00220">
    <property type="entry name" value="S_TKc"/>
    <property type="match status" value="1"/>
</dbReference>
<evidence type="ECO:0000256" key="3">
    <source>
        <dbReference type="ARBA" id="ARBA00022527"/>
    </source>
</evidence>
<dbReference type="OrthoDB" id="1732493at2759"/>
<keyword evidence="3" id="KW-0723">Serine/threonine-protein kinase</keyword>
<dbReference type="PANTHER" id="PTHR24056:SF254">
    <property type="entry name" value="CYCLIN-DEPENDENT KINASE 2"/>
    <property type="match status" value="1"/>
</dbReference>
<evidence type="ECO:0000259" key="8">
    <source>
        <dbReference type="PROSITE" id="PS50011"/>
    </source>
</evidence>
<evidence type="ECO:0000256" key="1">
    <source>
        <dbReference type="ARBA" id="ARBA00006485"/>
    </source>
</evidence>
<evidence type="ECO:0000313" key="10">
    <source>
        <dbReference type="Proteomes" id="UP000282613"/>
    </source>
</evidence>
<dbReference type="InterPro" id="IPR050108">
    <property type="entry name" value="CDK"/>
</dbReference>
<dbReference type="STRING" id="60517.A0A0R3VZL6"/>
<evidence type="ECO:0000256" key="5">
    <source>
        <dbReference type="ARBA" id="ARBA00022741"/>
    </source>
</evidence>
<dbReference type="EC" id="2.7.11.22" evidence="2"/>
<dbReference type="GO" id="GO:0005634">
    <property type="term" value="C:nucleus"/>
    <property type="evidence" value="ECO:0007669"/>
    <property type="project" value="TreeGrafter"/>
</dbReference>
<dbReference type="GO" id="GO:0005524">
    <property type="term" value="F:ATP binding"/>
    <property type="evidence" value="ECO:0007669"/>
    <property type="project" value="UniProtKB-KW"/>
</dbReference>
<dbReference type="InterPro" id="IPR008271">
    <property type="entry name" value="Ser/Thr_kinase_AS"/>
</dbReference>
<dbReference type="GO" id="GO:0005737">
    <property type="term" value="C:cytoplasm"/>
    <property type="evidence" value="ECO:0007669"/>
    <property type="project" value="TreeGrafter"/>
</dbReference>
<evidence type="ECO:0000256" key="7">
    <source>
        <dbReference type="ARBA" id="ARBA00022840"/>
    </source>
</evidence>
<dbReference type="GO" id="GO:0004693">
    <property type="term" value="F:cyclin-dependent protein serine/threonine kinase activity"/>
    <property type="evidence" value="ECO:0007669"/>
    <property type="project" value="UniProtKB-EC"/>
</dbReference>
<keyword evidence="6" id="KW-0418">Kinase</keyword>
<dbReference type="GO" id="GO:0030332">
    <property type="term" value="F:cyclin binding"/>
    <property type="evidence" value="ECO:0007669"/>
    <property type="project" value="TreeGrafter"/>
</dbReference>
<evidence type="ECO:0000256" key="4">
    <source>
        <dbReference type="ARBA" id="ARBA00022679"/>
    </source>
</evidence>
<sequence length="299" mass="33836">MDLNYKDTGMPPDTVKAGLRLCLFLIQSCMYQMLQALCYCHVRRIIHRDLKPENVLVDVNRGVVKLADFSMARSFGYPPRAFTHEVVTLLYRAPEILLGEAVYCCGVDVWSMGCMFAVMATGDPAFCDNSEIDQLYQIFRMKETPTEKTWPSVAKLPNYSPTSFPSWHSNRLCSQERIVRALDARGLDLLTMNDHCVPPSPLYFFLLPLSFQFHCCVQESMQLIDKSLCALLRYDPPSRINAQQALLHPHFADFDKRSLPAVGEKYVGLPIGKIPPDFAELFNALINIDESGLEGEGKE</sequence>